<dbReference type="HOGENOM" id="CLU_003439_1_0_1"/>
<name>U9UFS4_RHIID</name>
<dbReference type="SUPFAM" id="SSF48452">
    <property type="entry name" value="TPR-like"/>
    <property type="match status" value="1"/>
</dbReference>
<reference evidence="4" key="1">
    <citation type="submission" date="2013-07" db="EMBL/GenBank/DDBJ databases">
        <title>The genome of an arbuscular mycorrhizal fungus provides insights into the evolution of the oldest plant symbiosis.</title>
        <authorList>
            <consortium name="DOE Joint Genome Institute"/>
            <person name="Tisserant E."/>
            <person name="Malbreil M."/>
            <person name="Kuo A."/>
            <person name="Kohler A."/>
            <person name="Symeonidi A."/>
            <person name="Balestrini R."/>
            <person name="Charron P."/>
            <person name="Duensing N."/>
            <person name="Frei-dit-Frey N."/>
            <person name="Gianinazzi-Pearson V."/>
            <person name="Gilbert B."/>
            <person name="Handa Y."/>
            <person name="Hijri M."/>
            <person name="Kaul R."/>
            <person name="Kawaguchi M."/>
            <person name="Krajinski F."/>
            <person name="Lammers P."/>
            <person name="Lapierre D."/>
            <person name="Masclaux F.G."/>
            <person name="Murat C."/>
            <person name="Morin E."/>
            <person name="Ndikumana S."/>
            <person name="Pagni M."/>
            <person name="Petitpierre D."/>
            <person name="Requena N."/>
            <person name="Rosikiewicz P."/>
            <person name="Riley R."/>
            <person name="Saito K."/>
            <person name="San Clemente H."/>
            <person name="Shapiro H."/>
            <person name="van Tuinen D."/>
            <person name="Becard G."/>
            <person name="Bonfante P."/>
            <person name="Paszkowski U."/>
            <person name="Shachar-Hill Y."/>
            <person name="Young J.P."/>
            <person name="Sanders I.R."/>
            <person name="Henrissat B."/>
            <person name="Rensing S.A."/>
            <person name="Grigoriev I.V."/>
            <person name="Corradi N."/>
            <person name="Roux C."/>
            <person name="Martin F."/>
        </authorList>
    </citation>
    <scope>NUCLEOTIDE SEQUENCE</scope>
    <source>
        <strain evidence="4">DAOM 197198</strain>
    </source>
</reference>
<dbReference type="SMART" id="SM00028">
    <property type="entry name" value="TPR"/>
    <property type="match status" value="6"/>
</dbReference>
<feature type="repeat" description="TPR" evidence="3">
    <location>
        <begin position="267"/>
        <end position="300"/>
    </location>
</feature>
<evidence type="ECO:0000256" key="1">
    <source>
        <dbReference type="ARBA" id="ARBA00022737"/>
    </source>
</evidence>
<protein>
    <submittedName>
        <fullName evidence="4">Uncharacterized protein</fullName>
    </submittedName>
</protein>
<dbReference type="InterPro" id="IPR019734">
    <property type="entry name" value="TPR_rpt"/>
</dbReference>
<proteinExistence type="predicted"/>
<keyword evidence="1" id="KW-0677">Repeat</keyword>
<evidence type="ECO:0000256" key="2">
    <source>
        <dbReference type="ARBA" id="ARBA00022803"/>
    </source>
</evidence>
<accession>U9UFS4</accession>
<dbReference type="InterPro" id="IPR050498">
    <property type="entry name" value="Ycf3"/>
</dbReference>
<feature type="repeat" description="TPR" evidence="3">
    <location>
        <begin position="119"/>
        <end position="152"/>
    </location>
</feature>
<feature type="repeat" description="TPR" evidence="3">
    <location>
        <begin position="301"/>
        <end position="334"/>
    </location>
</feature>
<dbReference type="VEuPathDB" id="FungiDB:RhiirFUN_003302"/>
<dbReference type="Gene3D" id="1.25.40.10">
    <property type="entry name" value="Tetratricopeptide repeat domain"/>
    <property type="match status" value="3"/>
</dbReference>
<gene>
    <name evidence="4" type="ORF">GLOINDRAFT_21795</name>
</gene>
<dbReference type="PANTHER" id="PTHR44858">
    <property type="entry name" value="TETRATRICOPEPTIDE REPEAT PROTEIN 6"/>
    <property type="match status" value="1"/>
</dbReference>
<evidence type="ECO:0000313" key="4">
    <source>
        <dbReference type="EMBL" id="ESA17433.1"/>
    </source>
</evidence>
<dbReference type="eggNOG" id="KOG1126">
    <property type="taxonomic scope" value="Eukaryota"/>
</dbReference>
<keyword evidence="2 3" id="KW-0802">TPR repeat</keyword>
<dbReference type="PANTHER" id="PTHR44858:SF1">
    <property type="entry name" value="UDP-N-ACETYLGLUCOSAMINE--PEPTIDE N-ACETYLGLUCOSAMINYLTRANSFERASE SPINDLY-RELATED"/>
    <property type="match status" value="1"/>
</dbReference>
<organism evidence="4">
    <name type="scientific">Rhizophagus irregularis (strain DAOM 181602 / DAOM 197198 / MUCL 43194)</name>
    <name type="common">Arbuscular mycorrhizal fungus</name>
    <name type="synonym">Glomus intraradices</name>
    <dbReference type="NCBI Taxonomy" id="747089"/>
    <lineage>
        <taxon>Eukaryota</taxon>
        <taxon>Fungi</taxon>
        <taxon>Fungi incertae sedis</taxon>
        <taxon>Mucoromycota</taxon>
        <taxon>Glomeromycotina</taxon>
        <taxon>Glomeromycetes</taxon>
        <taxon>Glomerales</taxon>
        <taxon>Glomeraceae</taxon>
        <taxon>Rhizophagus</taxon>
    </lineage>
</organism>
<dbReference type="AlphaFoldDB" id="U9UFS4"/>
<dbReference type="EMBL" id="KI280187">
    <property type="protein sequence ID" value="ESA17433.1"/>
    <property type="molecule type" value="Genomic_DNA"/>
</dbReference>
<evidence type="ECO:0000256" key="3">
    <source>
        <dbReference type="PROSITE-ProRule" id="PRU00339"/>
    </source>
</evidence>
<dbReference type="Pfam" id="PF13181">
    <property type="entry name" value="TPR_8"/>
    <property type="match status" value="2"/>
</dbReference>
<feature type="non-terminal residue" evidence="4">
    <location>
        <position position="1"/>
    </location>
</feature>
<sequence length="649" mass="76363">IEENDIRYLSQNSIYKNLYTKFSESGHILPSIELENSDQIYDSDDSDNSEADLILTKKKKFMNSIIKLNSNISLSSILPKFSKKQHPTYQNIIKEINEKHYEKAESLCKEFLNFFPKSYSLRCILGYIYRCLKNYEQAHLYLKEAINLKPKEPIAYLICGEIFFWQNDYETAVDNLWKSKNYKAKINNLYIILGNSFLALMSHSIFNFTGYSSYYNFALENYNIALKNDPNNYLCLKSCVYSYEKNREFSKALKMLDKLLNINKDDSLILCYYGEILCNMKQYSKAISYFTKANIIDPENTHNLNKRAIAYYTLQDYNKVLLDLDKVIQLDPLNSLAYYLKCLIYYTKKDIDNAIMVFKKCKELFCSDNNILAKIQLFHLEYLLNKTSSEELNCGILTKINQVSNIENNNLLLLIRCKIYIELKMFHEAKIMDFWLSINVNNNNDFSTLGIINEFSKYIYEKLNVYLISNLVNLNSELYQFQENDANSLSGKVINSKNEKLHLDSPTLVNEFANYTNIIWKIYVKKILHTDCFIKFIFKDIDSNQQKHMLKYEDLSKLEGLGWIEYQLPITAYNPQLSIEINGSINMQIDYVRFGYNCEMITYIPNMGDLLPAYYKLCPNVPEIFKDKFFSRKEMKNLLELKDIINNLK</sequence>
<dbReference type="PROSITE" id="PS50005">
    <property type="entry name" value="TPR"/>
    <property type="match status" value="3"/>
</dbReference>
<dbReference type="InterPro" id="IPR011990">
    <property type="entry name" value="TPR-like_helical_dom_sf"/>
</dbReference>